<sequence length="97" mass="11193">MFPIPPTQSTSTNPIHYVFSILTYYSNQKIILIYKSPANIVNDYVIINKSTAMTYLEIFVKSVNKENWVPSIICIKNGKVVQLHEKVNFVEKIMLNL</sequence>
<evidence type="ECO:0000313" key="2">
    <source>
        <dbReference type="Proteomes" id="UP000257109"/>
    </source>
</evidence>
<gene>
    <name evidence="1" type="ORF">CR513_44404</name>
</gene>
<feature type="non-terminal residue" evidence="1">
    <location>
        <position position="1"/>
    </location>
</feature>
<accession>A0A371FBM6</accession>
<comment type="caution">
    <text evidence="1">The sequence shown here is derived from an EMBL/GenBank/DDBJ whole genome shotgun (WGS) entry which is preliminary data.</text>
</comment>
<keyword evidence="2" id="KW-1185">Reference proteome</keyword>
<proteinExistence type="predicted"/>
<protein>
    <submittedName>
        <fullName evidence="1">Uncharacterized protein</fullName>
    </submittedName>
</protein>
<dbReference type="Proteomes" id="UP000257109">
    <property type="component" value="Unassembled WGS sequence"/>
</dbReference>
<name>A0A371FBM6_MUCPR</name>
<reference evidence="1" key="1">
    <citation type="submission" date="2018-05" db="EMBL/GenBank/DDBJ databases">
        <title>Draft genome of Mucuna pruriens seed.</title>
        <authorList>
            <person name="Nnadi N.E."/>
            <person name="Vos R."/>
            <person name="Hasami M.H."/>
            <person name="Devisetty U.K."/>
            <person name="Aguiy J.C."/>
        </authorList>
    </citation>
    <scope>NUCLEOTIDE SEQUENCE [LARGE SCALE GENOMIC DNA]</scope>
    <source>
        <strain evidence="1">JCA_2017</strain>
    </source>
</reference>
<organism evidence="1 2">
    <name type="scientific">Mucuna pruriens</name>
    <name type="common">Velvet bean</name>
    <name type="synonym">Dolichos pruriens</name>
    <dbReference type="NCBI Taxonomy" id="157652"/>
    <lineage>
        <taxon>Eukaryota</taxon>
        <taxon>Viridiplantae</taxon>
        <taxon>Streptophyta</taxon>
        <taxon>Embryophyta</taxon>
        <taxon>Tracheophyta</taxon>
        <taxon>Spermatophyta</taxon>
        <taxon>Magnoliopsida</taxon>
        <taxon>eudicotyledons</taxon>
        <taxon>Gunneridae</taxon>
        <taxon>Pentapetalae</taxon>
        <taxon>rosids</taxon>
        <taxon>fabids</taxon>
        <taxon>Fabales</taxon>
        <taxon>Fabaceae</taxon>
        <taxon>Papilionoideae</taxon>
        <taxon>50 kb inversion clade</taxon>
        <taxon>NPAAA clade</taxon>
        <taxon>indigoferoid/millettioid clade</taxon>
        <taxon>Phaseoleae</taxon>
        <taxon>Mucuna</taxon>
    </lineage>
</organism>
<evidence type="ECO:0000313" key="1">
    <source>
        <dbReference type="EMBL" id="RDX75689.1"/>
    </source>
</evidence>
<dbReference type="EMBL" id="QJKJ01009751">
    <property type="protein sequence ID" value="RDX75689.1"/>
    <property type="molecule type" value="Genomic_DNA"/>
</dbReference>
<dbReference type="AlphaFoldDB" id="A0A371FBM6"/>